<organism evidence="2 3">
    <name type="scientific">Variovorax beijingensis</name>
    <dbReference type="NCBI Taxonomy" id="2496117"/>
    <lineage>
        <taxon>Bacteria</taxon>
        <taxon>Pseudomonadati</taxon>
        <taxon>Pseudomonadota</taxon>
        <taxon>Betaproteobacteria</taxon>
        <taxon>Burkholderiales</taxon>
        <taxon>Comamonadaceae</taxon>
        <taxon>Variovorax</taxon>
    </lineage>
</organism>
<dbReference type="Pfam" id="PF13470">
    <property type="entry name" value="PIN_3"/>
    <property type="match status" value="1"/>
</dbReference>
<dbReference type="EMBL" id="VIVL01000005">
    <property type="protein sequence ID" value="TWD85785.1"/>
    <property type="molecule type" value="Genomic_DNA"/>
</dbReference>
<dbReference type="PANTHER" id="PTHR34610">
    <property type="entry name" value="SSL7007 PROTEIN"/>
    <property type="match status" value="1"/>
</dbReference>
<dbReference type="InterPro" id="IPR002716">
    <property type="entry name" value="PIN_dom"/>
</dbReference>
<dbReference type="Proteomes" id="UP000319722">
    <property type="component" value="Unassembled WGS sequence"/>
</dbReference>
<evidence type="ECO:0000313" key="3">
    <source>
        <dbReference type="Proteomes" id="UP000319722"/>
    </source>
</evidence>
<dbReference type="InterPro" id="IPR029060">
    <property type="entry name" value="PIN-like_dom_sf"/>
</dbReference>
<protein>
    <submittedName>
        <fullName evidence="2">Putative PIN family toxin of toxin-antitoxin system</fullName>
    </submittedName>
</protein>
<dbReference type="NCBIfam" id="TIGR00305">
    <property type="entry name" value="putative toxin-antitoxin system toxin component, PIN family"/>
    <property type="match status" value="1"/>
</dbReference>
<sequence length="106" mass="11450">MRFVIDTNLLVSAIISTGLPRQVLDAARAGEFELCTSEILLAELLDVLGRGKFAVRLAQAGLSPKTLVDDLRGLAIVVTPAKVPRVVPTDPTTTTCWRPHWLGQST</sequence>
<accession>A0A561C3M3</accession>
<evidence type="ECO:0000259" key="1">
    <source>
        <dbReference type="Pfam" id="PF13470"/>
    </source>
</evidence>
<feature type="domain" description="PIN" evidence="1">
    <location>
        <begin position="2"/>
        <end position="58"/>
    </location>
</feature>
<dbReference type="SUPFAM" id="SSF88723">
    <property type="entry name" value="PIN domain-like"/>
    <property type="match status" value="1"/>
</dbReference>
<evidence type="ECO:0000313" key="2">
    <source>
        <dbReference type="EMBL" id="TWD85785.1"/>
    </source>
</evidence>
<dbReference type="OrthoDB" id="8904638at2"/>
<gene>
    <name evidence="2" type="ORF">FB547_105297</name>
</gene>
<dbReference type="RefSeq" id="WP_145744397.1">
    <property type="nucleotide sequence ID" value="NZ_VIVL01000005.1"/>
</dbReference>
<comment type="caution">
    <text evidence="2">The sequence shown here is derived from an EMBL/GenBank/DDBJ whole genome shotgun (WGS) entry which is preliminary data.</text>
</comment>
<name>A0A561C3M3_9BURK</name>
<dbReference type="InterPro" id="IPR002850">
    <property type="entry name" value="PIN_toxin-like"/>
</dbReference>
<dbReference type="PANTHER" id="PTHR34610:SF4">
    <property type="entry name" value="SLL8027 PROTEIN"/>
    <property type="match status" value="1"/>
</dbReference>
<reference evidence="2 3" key="1">
    <citation type="submission" date="2019-06" db="EMBL/GenBank/DDBJ databases">
        <title>Sorghum-associated microbial communities from plants grown in Nebraska, USA.</title>
        <authorList>
            <person name="Schachtman D."/>
        </authorList>
    </citation>
    <scope>NUCLEOTIDE SEQUENCE [LARGE SCALE GENOMIC DNA]</scope>
    <source>
        <strain evidence="2 3">T529</strain>
    </source>
</reference>
<dbReference type="AlphaFoldDB" id="A0A561C3M3"/>
<proteinExistence type="predicted"/>